<feature type="compositionally biased region" description="Low complexity" evidence="1">
    <location>
        <begin position="557"/>
        <end position="577"/>
    </location>
</feature>
<name>A0ABT1MUI2_9RHOB</name>
<feature type="region of interest" description="Disordered" evidence="1">
    <location>
        <begin position="1"/>
        <end position="144"/>
    </location>
</feature>
<feature type="compositionally biased region" description="Low complexity" evidence="1">
    <location>
        <begin position="89"/>
        <end position="106"/>
    </location>
</feature>
<feature type="region of interest" description="Disordered" evidence="1">
    <location>
        <begin position="479"/>
        <end position="577"/>
    </location>
</feature>
<dbReference type="Proteomes" id="UP001203945">
    <property type="component" value="Unassembled WGS sequence"/>
</dbReference>
<reference evidence="3 4" key="1">
    <citation type="submission" date="2022-03" db="EMBL/GenBank/DDBJ databases">
        <authorList>
            <person name="He Y."/>
        </authorList>
    </citation>
    <scope>NUCLEOTIDE SEQUENCE [LARGE SCALE GENOMIC DNA]</scope>
    <source>
        <strain evidence="3 4">TK19116</strain>
    </source>
</reference>
<comment type="caution">
    <text evidence="3">The sequence shown here is derived from an EMBL/GenBank/DDBJ whole genome shotgun (WGS) entry which is preliminary data.</text>
</comment>
<sequence length="577" mass="58307">MKKPTEADETTPKKNTRKKPADQEKTVTSTPVDAAGSDKKEKPDVGPVQPASSALVGEAPGDGAIPATKKKTTEPWNAGEASSMETAPANRGSADASASDNARSSAETPPDLTGPAREEATPAESEPITRPSEPPVLPASGSADVKHRSGFWPLVLGGVIAAGLGSAVTIVALPSLPPGWLPQSGSSDNEALLAEARSAAEDAARNIIADMPEGADTTPELQAAIEAQAQRIDTLAQSIEQSGGDGQSSGAQDVAALQARLEEMAQQMQALSEQSSNDAASDQAQALNEQVSEAQEQIRAAAEEATQQIEAARAEAESLQQAAEESTRRAEAIAAVAALQNALDQGVSTEAAIDDLREAGIEPPAAVTAEAPTLATLQENYDPAARQALRAALRDGAPDEGAGGVIANFLRAQTGARSVEPRQGDDPDAVLSRAGAAVAEGDIQAALSELDTLPEPARNAPAMAEWLAGAQAHTEARAAVAELAGGGEPVTDAAAGSDATSEADAATPEAADEAGQGSLTDTSAGDEANQVDAEAPSQPTSAPTEPTEAQDGVPASEPTGEPTAAEQPAAEPAPETN</sequence>
<feature type="compositionally biased region" description="Low complexity" evidence="1">
    <location>
        <begin position="491"/>
        <end position="515"/>
    </location>
</feature>
<feature type="region of interest" description="Disordered" evidence="1">
    <location>
        <begin position="268"/>
        <end position="294"/>
    </location>
</feature>
<dbReference type="RefSeq" id="WP_255330345.1">
    <property type="nucleotide sequence ID" value="NZ_JAKZEU010000004.1"/>
</dbReference>
<protein>
    <recommendedName>
        <fullName evidence="5">Inner membrane protein</fullName>
    </recommendedName>
</protein>
<accession>A0ABT1MUI2</accession>
<evidence type="ECO:0000256" key="2">
    <source>
        <dbReference type="SAM" id="Phobius"/>
    </source>
</evidence>
<feature type="compositionally biased region" description="Low complexity" evidence="1">
    <location>
        <begin position="272"/>
        <end position="286"/>
    </location>
</feature>
<feature type="transmembrane region" description="Helical" evidence="2">
    <location>
        <begin position="151"/>
        <end position="173"/>
    </location>
</feature>
<evidence type="ECO:0000313" key="4">
    <source>
        <dbReference type="Proteomes" id="UP001203945"/>
    </source>
</evidence>
<feature type="compositionally biased region" description="Basic and acidic residues" evidence="1">
    <location>
        <begin position="1"/>
        <end position="12"/>
    </location>
</feature>
<dbReference type="EMBL" id="JAKZEU010000004">
    <property type="protein sequence ID" value="MCQ0971344.1"/>
    <property type="molecule type" value="Genomic_DNA"/>
</dbReference>
<evidence type="ECO:0000256" key="1">
    <source>
        <dbReference type="SAM" id="MobiDB-lite"/>
    </source>
</evidence>
<gene>
    <name evidence="3" type="ORF">MLD63_13025</name>
</gene>
<evidence type="ECO:0000313" key="3">
    <source>
        <dbReference type="EMBL" id="MCQ0971344.1"/>
    </source>
</evidence>
<keyword evidence="2" id="KW-0472">Membrane</keyword>
<proteinExistence type="predicted"/>
<evidence type="ECO:0008006" key="5">
    <source>
        <dbReference type="Google" id="ProtNLM"/>
    </source>
</evidence>
<organism evidence="3 4">
    <name type="scientific">Paracoccus albicereus</name>
    <dbReference type="NCBI Taxonomy" id="2922394"/>
    <lineage>
        <taxon>Bacteria</taxon>
        <taxon>Pseudomonadati</taxon>
        <taxon>Pseudomonadota</taxon>
        <taxon>Alphaproteobacteria</taxon>
        <taxon>Rhodobacterales</taxon>
        <taxon>Paracoccaceae</taxon>
        <taxon>Paracoccus</taxon>
    </lineage>
</organism>
<keyword evidence="4" id="KW-1185">Reference proteome</keyword>
<keyword evidence="2" id="KW-1133">Transmembrane helix</keyword>
<keyword evidence="2" id="KW-0812">Transmembrane</keyword>